<accession>A0A9X9PTU6</accession>
<keyword evidence="2" id="KW-1185">Reference proteome</keyword>
<evidence type="ECO:0000313" key="1">
    <source>
        <dbReference type="EMBL" id="VCW66114.1"/>
    </source>
</evidence>
<feature type="non-terminal residue" evidence="1">
    <location>
        <position position="1"/>
    </location>
</feature>
<organism evidence="1 2">
    <name type="scientific">Gulo gulo</name>
    <name type="common">Wolverine</name>
    <name type="synonym">Gluton</name>
    <dbReference type="NCBI Taxonomy" id="48420"/>
    <lineage>
        <taxon>Eukaryota</taxon>
        <taxon>Metazoa</taxon>
        <taxon>Chordata</taxon>
        <taxon>Craniata</taxon>
        <taxon>Vertebrata</taxon>
        <taxon>Euteleostomi</taxon>
        <taxon>Mammalia</taxon>
        <taxon>Eutheria</taxon>
        <taxon>Laurasiatheria</taxon>
        <taxon>Carnivora</taxon>
        <taxon>Caniformia</taxon>
        <taxon>Musteloidea</taxon>
        <taxon>Mustelidae</taxon>
        <taxon>Guloninae</taxon>
        <taxon>Gulo</taxon>
    </lineage>
</organism>
<proteinExistence type="predicted"/>
<dbReference type="EMBL" id="CYRY02001461">
    <property type="protein sequence ID" value="VCW66114.1"/>
    <property type="molecule type" value="Genomic_DNA"/>
</dbReference>
<reference evidence="1 2" key="1">
    <citation type="submission" date="2018-10" db="EMBL/GenBank/DDBJ databases">
        <authorList>
            <person name="Ekblom R."/>
            <person name="Jareborg N."/>
        </authorList>
    </citation>
    <scope>NUCLEOTIDE SEQUENCE [LARGE SCALE GENOMIC DNA]</scope>
    <source>
        <tissue evidence="1">Muscle</tissue>
    </source>
</reference>
<dbReference type="Proteomes" id="UP000269945">
    <property type="component" value="Unassembled WGS sequence"/>
</dbReference>
<protein>
    <submittedName>
        <fullName evidence="1">Uncharacterized protein</fullName>
    </submittedName>
</protein>
<dbReference type="AlphaFoldDB" id="A0A9X9PTU6"/>
<comment type="caution">
    <text evidence="1">The sequence shown here is derived from an EMBL/GenBank/DDBJ whole genome shotgun (WGS) entry which is preliminary data.</text>
</comment>
<evidence type="ECO:0000313" key="2">
    <source>
        <dbReference type="Proteomes" id="UP000269945"/>
    </source>
</evidence>
<name>A0A9X9PTU6_GULGU</name>
<sequence length="116" mass="11551">GPLFSGFPGAGISVPLGHFDFPTLGYCALLFAVIPCSYVFARGAAAEGPDGSHPEAPGAACPDAFQAAAGGARDHGCRCWAHRLLPVLPPAIGLGPVASGELQEAGVKGAVLSLTL</sequence>
<gene>
    <name evidence="1" type="ORF">BN2614_LOCUS1</name>
</gene>